<dbReference type="AlphaFoldDB" id="A0A512AY08"/>
<name>A0A512AY08_9BACT</name>
<keyword evidence="1" id="KW-0175">Coiled coil</keyword>
<feature type="compositionally biased region" description="Basic and acidic residues" evidence="2">
    <location>
        <begin position="23"/>
        <end position="44"/>
    </location>
</feature>
<evidence type="ECO:0000256" key="2">
    <source>
        <dbReference type="SAM" id="MobiDB-lite"/>
    </source>
</evidence>
<feature type="compositionally biased region" description="Polar residues" evidence="2">
    <location>
        <begin position="1"/>
        <end position="12"/>
    </location>
</feature>
<evidence type="ECO:0000313" key="4">
    <source>
        <dbReference type="Proteomes" id="UP000321532"/>
    </source>
</evidence>
<dbReference type="Pfam" id="PF03993">
    <property type="entry name" value="DUF349"/>
    <property type="match status" value="5"/>
</dbReference>
<comment type="caution">
    <text evidence="3">The sequence shown here is derived from an EMBL/GenBank/DDBJ whole genome shotgun (WGS) entry which is preliminary data.</text>
</comment>
<protein>
    <recommendedName>
        <fullName evidence="5">DUF349 domain-containing protein</fullName>
    </recommendedName>
</protein>
<feature type="coiled-coil region" evidence="1">
    <location>
        <begin position="319"/>
        <end position="361"/>
    </location>
</feature>
<feature type="compositionally biased region" description="Polar residues" evidence="2">
    <location>
        <begin position="103"/>
        <end position="116"/>
    </location>
</feature>
<dbReference type="EMBL" id="BJYS01000016">
    <property type="protein sequence ID" value="GEO04601.1"/>
    <property type="molecule type" value="Genomic_DNA"/>
</dbReference>
<dbReference type="InterPro" id="IPR007139">
    <property type="entry name" value="DUF349"/>
</dbReference>
<keyword evidence="4" id="KW-1185">Reference proteome</keyword>
<evidence type="ECO:0008006" key="5">
    <source>
        <dbReference type="Google" id="ProtNLM"/>
    </source>
</evidence>
<dbReference type="RefSeq" id="WP_146897869.1">
    <property type="nucleotide sequence ID" value="NZ_BJYS01000016.1"/>
</dbReference>
<dbReference type="Proteomes" id="UP000321532">
    <property type="component" value="Unassembled WGS sequence"/>
</dbReference>
<accession>A0A512AY08</accession>
<evidence type="ECO:0000256" key="1">
    <source>
        <dbReference type="SAM" id="Coils"/>
    </source>
</evidence>
<feature type="coiled-coil region" evidence="1">
    <location>
        <begin position="749"/>
        <end position="810"/>
    </location>
</feature>
<organism evidence="3 4">
    <name type="scientific">Adhaeribacter aerolatus</name>
    <dbReference type="NCBI Taxonomy" id="670289"/>
    <lineage>
        <taxon>Bacteria</taxon>
        <taxon>Pseudomonadati</taxon>
        <taxon>Bacteroidota</taxon>
        <taxon>Cytophagia</taxon>
        <taxon>Cytophagales</taxon>
        <taxon>Hymenobacteraceae</taxon>
        <taxon>Adhaeribacter</taxon>
    </lineage>
</organism>
<feature type="region of interest" description="Disordered" evidence="2">
    <location>
        <begin position="67"/>
        <end position="89"/>
    </location>
</feature>
<proteinExistence type="predicted"/>
<reference evidence="3 4" key="1">
    <citation type="submission" date="2019-07" db="EMBL/GenBank/DDBJ databases">
        <title>Whole genome shotgun sequence of Adhaeribacter aerolatus NBRC 106133.</title>
        <authorList>
            <person name="Hosoyama A."/>
            <person name="Uohara A."/>
            <person name="Ohji S."/>
            <person name="Ichikawa N."/>
        </authorList>
    </citation>
    <scope>NUCLEOTIDE SEQUENCE [LARGE SCALE GENOMIC DNA]</scope>
    <source>
        <strain evidence="3 4">NBRC 106133</strain>
    </source>
</reference>
<dbReference type="OrthoDB" id="5422202at2"/>
<feature type="region of interest" description="Disordered" evidence="2">
    <location>
        <begin position="103"/>
        <end position="133"/>
    </location>
</feature>
<evidence type="ECO:0000313" key="3">
    <source>
        <dbReference type="EMBL" id="GEO04601.1"/>
    </source>
</evidence>
<gene>
    <name evidence="3" type="ORF">AAE02nite_22650</name>
</gene>
<feature type="region of interest" description="Disordered" evidence="2">
    <location>
        <begin position="1"/>
        <end position="52"/>
    </location>
</feature>
<sequence>MVDTTNNTTDNQAGDAAENPQRILERRLAELNARKNEGQTRSDEDLNSSGNVMGGAVAMHEVIPPTPAVPVVGTSGTEEGNNPADPLVPTPLNDSSAPVVSAPVNPTESNLTSSANAIAPTASPDNFLENNPAPEAQNIQTDELAAQESINPDLATNEVMPLAAETESVTETGSGPERIAPESLSTAGVIPATDPDLSDNLAIASPEAATSALLMGAGSTTSEGRSVPREHEMLLDEDHQDDHHSEISETDYSTLSLADLRQKLKQMLKSAGRPEARQIYELYRLYETKLSVEKTEALDRFVADGGSSDDFDYQLGFEHQELEKAYAQFRENRSREQRQDEEQKVKNAKRKQELLDELRELVESPETKSSGDKIRQIQNEWKAIGPVPAADSKQLWNSYHALLDIFYNNRSIFYELKELDRRRNLQHKVQLCERAESLVDQPSINTALQELRKLHEEWKNVGPVPNDQRDVIWERFIQASEKVHARKKEFISERKAHEQENLVKKTALLERMEAFQNFNTDRINDWRDKTDEIQKLKEEWDAVGLVPKERADEINKRFWSSYKAFFNHKNAFFKNLDEQKMQNLRLKTELCEQAEALRDSTDWDETKEKLIQLQKKWKTIGRVPDKYSDKLWQRFRSACNEFFDRKQNQVQQRENELNQASQIKQTYFEELASRITSLNTEPGSYEEYEMLRNRWLGLPSNKGTGKLDDRYFDLLEKFVNSIVDLTNEEKVAVIAELQVTRFKQGPDAQHRIQQKEQAIRRDISNLENDIRTLKTNIEFFGRSKNAEKLREEYQVRIAEADQRIQVLQRQLYAFRNS</sequence>